<dbReference type="AlphaFoldDB" id="A0AAE0Q4Y7"/>
<gene>
    <name evidence="2" type="ORF">QTP70_028796</name>
</gene>
<evidence type="ECO:0000313" key="3">
    <source>
        <dbReference type="Proteomes" id="UP001274896"/>
    </source>
</evidence>
<organism evidence="2 3">
    <name type="scientific">Hemibagrus guttatus</name>
    <dbReference type="NCBI Taxonomy" id="175788"/>
    <lineage>
        <taxon>Eukaryota</taxon>
        <taxon>Metazoa</taxon>
        <taxon>Chordata</taxon>
        <taxon>Craniata</taxon>
        <taxon>Vertebrata</taxon>
        <taxon>Euteleostomi</taxon>
        <taxon>Actinopterygii</taxon>
        <taxon>Neopterygii</taxon>
        <taxon>Teleostei</taxon>
        <taxon>Ostariophysi</taxon>
        <taxon>Siluriformes</taxon>
        <taxon>Bagridae</taxon>
        <taxon>Hemibagrus</taxon>
    </lineage>
</organism>
<dbReference type="Proteomes" id="UP001274896">
    <property type="component" value="Unassembled WGS sequence"/>
</dbReference>
<proteinExistence type="predicted"/>
<accession>A0AAE0Q4Y7</accession>
<feature type="region of interest" description="Disordered" evidence="1">
    <location>
        <begin position="39"/>
        <end position="90"/>
    </location>
</feature>
<evidence type="ECO:0000256" key="1">
    <source>
        <dbReference type="SAM" id="MobiDB-lite"/>
    </source>
</evidence>
<keyword evidence="3" id="KW-1185">Reference proteome</keyword>
<name>A0AAE0Q4Y7_9TELE</name>
<dbReference type="EMBL" id="JAUCMX010000022">
    <property type="protein sequence ID" value="KAK3513667.1"/>
    <property type="molecule type" value="Genomic_DNA"/>
</dbReference>
<feature type="non-terminal residue" evidence="2">
    <location>
        <position position="273"/>
    </location>
</feature>
<sequence length="273" mass="31082">VRDLKWTVGELDQVIETTPSSMTKVYRIVVFFLKHITGDDSESPRSQPSPLPPEKSVSIQHCGRKKQSTKAQDEGDTQKHESQVSPCGGQQAENSFFKKLKNVKEHFKGMKVRDLKWTVGELDQVIETTPSSMTKVYRIVVFFLKHITGDDSESPRSQPSPLPPEKSVSIQHCGRKKQSTKAQDEGDTQKHESQVSPCGGQQAENSFFKKLKNVKEHFKGMKLNERCRRATSSISPIDLKEHMQKFSHYLRAGSDVDYRLLEEHDCYLEAFSQ</sequence>
<protein>
    <submittedName>
        <fullName evidence="2">Uncharacterized protein</fullName>
    </submittedName>
</protein>
<feature type="compositionally biased region" description="Basic and acidic residues" evidence="1">
    <location>
        <begin position="71"/>
        <end position="82"/>
    </location>
</feature>
<feature type="region of interest" description="Disordered" evidence="1">
    <location>
        <begin position="149"/>
        <end position="201"/>
    </location>
</feature>
<reference evidence="2" key="1">
    <citation type="submission" date="2023-06" db="EMBL/GenBank/DDBJ databases">
        <title>Male Hemibagrus guttatus genome.</title>
        <authorList>
            <person name="Bian C."/>
        </authorList>
    </citation>
    <scope>NUCLEOTIDE SEQUENCE</scope>
    <source>
        <strain evidence="2">Male_cb2023</strain>
        <tissue evidence="2">Muscle</tissue>
    </source>
</reference>
<comment type="caution">
    <text evidence="2">The sequence shown here is derived from an EMBL/GenBank/DDBJ whole genome shotgun (WGS) entry which is preliminary data.</text>
</comment>
<evidence type="ECO:0000313" key="2">
    <source>
        <dbReference type="EMBL" id="KAK3513667.1"/>
    </source>
</evidence>
<feature type="compositionally biased region" description="Basic and acidic residues" evidence="1">
    <location>
        <begin position="182"/>
        <end position="193"/>
    </location>
</feature>